<dbReference type="Gene3D" id="3.80.10.10">
    <property type="entry name" value="Ribonuclease Inhibitor"/>
    <property type="match status" value="1"/>
</dbReference>
<evidence type="ECO:0008006" key="3">
    <source>
        <dbReference type="Google" id="ProtNLM"/>
    </source>
</evidence>
<evidence type="ECO:0000313" key="1">
    <source>
        <dbReference type="EMBL" id="KAG5640894.1"/>
    </source>
</evidence>
<comment type="caution">
    <text evidence="1">The sequence shown here is derived from an EMBL/GenBank/DDBJ whole genome shotgun (WGS) entry which is preliminary data.</text>
</comment>
<dbReference type="OrthoDB" id="3365698at2759"/>
<protein>
    <recommendedName>
        <fullName evidence="3">F-box domain-containing protein</fullName>
    </recommendedName>
</protein>
<evidence type="ECO:0000313" key="2">
    <source>
        <dbReference type="Proteomes" id="UP000775547"/>
    </source>
</evidence>
<organism evidence="1 2">
    <name type="scientific">Asterophora parasitica</name>
    <dbReference type="NCBI Taxonomy" id="117018"/>
    <lineage>
        <taxon>Eukaryota</taxon>
        <taxon>Fungi</taxon>
        <taxon>Dikarya</taxon>
        <taxon>Basidiomycota</taxon>
        <taxon>Agaricomycotina</taxon>
        <taxon>Agaricomycetes</taxon>
        <taxon>Agaricomycetidae</taxon>
        <taxon>Agaricales</taxon>
        <taxon>Tricholomatineae</taxon>
        <taxon>Lyophyllaceae</taxon>
        <taxon>Asterophora</taxon>
    </lineage>
</organism>
<keyword evidence="2" id="KW-1185">Reference proteome</keyword>
<dbReference type="InterPro" id="IPR032675">
    <property type="entry name" value="LRR_dom_sf"/>
</dbReference>
<reference evidence="1" key="1">
    <citation type="submission" date="2020-07" db="EMBL/GenBank/DDBJ databases">
        <authorList>
            <person name="Nieuwenhuis M."/>
            <person name="Van De Peppel L.J.J."/>
        </authorList>
    </citation>
    <scope>NUCLEOTIDE SEQUENCE</scope>
    <source>
        <strain evidence="1">AP01</strain>
        <tissue evidence="1">Mycelium</tissue>
    </source>
</reference>
<dbReference type="AlphaFoldDB" id="A0A9P7G162"/>
<name>A0A9P7G162_9AGAR</name>
<gene>
    <name evidence="1" type="ORF">DXG03_006695</name>
</gene>
<proteinExistence type="predicted"/>
<sequence>MLIHKKHLEVRDKVLSDAGFRNELILSHRELETSKALLCDYEAALVEIDRQIAPFLVRRARIEERLQTFRIAVAPHKQIPVELLSKIFAHCDSEADPFHIDDRRPIPLNTLYPWALGQVCSLWRCVSRTDSGLWRNITVKADTSSEHLFELLPPCASATLVIRDSAYSVTSARNIIPQVRVLDIDMGTMDIKSLFDYLPADILGDLEDLHIYLTRDSIYHSSMVLPNLLPSMGSLRSLKLGFAANVIPQAFSLNFPWDQIVSLDISRVYAVDVVAMSNYIQKFKSLKSLIITLMDHDEATLAIADGWLIMQAFRTLPQSLCSLTIEARYGDFSSKSMHLVLEHMQPEAWARLLFLDLTAAETAKGAMIKQILRHCVQLVRFCSVIPHDRESSIDHRVRDIALPHLTSLRLVRIEPEDFWIFQCLRVPLLKNIVLENLHPYKDWNLYISTVHEMITSSGRTVHAWAETGDRFTKRVDVVVV</sequence>
<reference evidence="1" key="2">
    <citation type="submission" date="2021-10" db="EMBL/GenBank/DDBJ databases">
        <title>Phylogenomics reveals ancestral predisposition of the termite-cultivated fungus Termitomyces towards a domesticated lifestyle.</title>
        <authorList>
            <person name="Auxier B."/>
            <person name="Grum-Grzhimaylo A."/>
            <person name="Cardenas M.E."/>
            <person name="Lodge J.D."/>
            <person name="Laessoe T."/>
            <person name="Pedersen O."/>
            <person name="Smith M.E."/>
            <person name="Kuyper T.W."/>
            <person name="Franco-Molano E.A."/>
            <person name="Baroni T.J."/>
            <person name="Aanen D.K."/>
        </authorList>
    </citation>
    <scope>NUCLEOTIDE SEQUENCE</scope>
    <source>
        <strain evidence="1">AP01</strain>
        <tissue evidence="1">Mycelium</tissue>
    </source>
</reference>
<dbReference type="EMBL" id="JABCKV010000456">
    <property type="protein sequence ID" value="KAG5640894.1"/>
    <property type="molecule type" value="Genomic_DNA"/>
</dbReference>
<accession>A0A9P7G162</accession>
<dbReference type="Proteomes" id="UP000775547">
    <property type="component" value="Unassembled WGS sequence"/>
</dbReference>